<dbReference type="PROSITE" id="PS00383">
    <property type="entry name" value="TYR_PHOSPHATASE_1"/>
    <property type="match status" value="1"/>
</dbReference>
<feature type="compositionally biased region" description="Basic and acidic residues" evidence="5">
    <location>
        <begin position="139"/>
        <end position="154"/>
    </location>
</feature>
<feature type="domain" description="Tyrosine specific protein phosphatases" evidence="8">
    <location>
        <begin position="749"/>
        <end position="817"/>
    </location>
</feature>
<dbReference type="EC" id="2.7.10.1" evidence="1"/>
<evidence type="ECO:0000256" key="5">
    <source>
        <dbReference type="SAM" id="MobiDB-lite"/>
    </source>
</evidence>
<dbReference type="PANTHER" id="PTHR19134">
    <property type="entry name" value="RECEPTOR-TYPE TYROSINE-PROTEIN PHOSPHATASE"/>
    <property type="match status" value="1"/>
</dbReference>
<dbReference type="SUPFAM" id="SSF52799">
    <property type="entry name" value="(Phosphotyrosine protein) phosphatases II"/>
    <property type="match status" value="2"/>
</dbReference>
<dbReference type="PROSITE" id="PS50055">
    <property type="entry name" value="TYR_PHOSPHATASE_PTP"/>
    <property type="match status" value="2"/>
</dbReference>
<reference evidence="9 10" key="1">
    <citation type="journal article" date="2023" name="Sci. Data">
        <title>Genome assembly of the Korean intertidal mud-creeper Batillaria attramentaria.</title>
        <authorList>
            <person name="Patra A.K."/>
            <person name="Ho P.T."/>
            <person name="Jun S."/>
            <person name="Lee S.J."/>
            <person name="Kim Y."/>
            <person name="Won Y.J."/>
        </authorList>
    </citation>
    <scope>NUCLEOTIDE SEQUENCE [LARGE SCALE GENOMIC DNA]</scope>
    <source>
        <strain evidence="9">Wonlab-2016</strain>
    </source>
</reference>
<gene>
    <name evidence="9" type="ORF">BaRGS_00023649</name>
</gene>
<evidence type="ECO:0000256" key="1">
    <source>
        <dbReference type="ARBA" id="ARBA00011902"/>
    </source>
</evidence>
<dbReference type="CDD" id="cd00047">
    <property type="entry name" value="PTPc"/>
    <property type="match status" value="2"/>
</dbReference>
<dbReference type="InterPro" id="IPR003595">
    <property type="entry name" value="Tyr_Pase_cat"/>
</dbReference>
<keyword evidence="6" id="KW-0812">Transmembrane</keyword>
<dbReference type="Gene3D" id="3.90.190.10">
    <property type="entry name" value="Protein tyrosine phosphatase superfamily"/>
    <property type="match status" value="2"/>
</dbReference>
<feature type="transmembrane region" description="Helical" evidence="6">
    <location>
        <begin position="108"/>
        <end position="131"/>
    </location>
</feature>
<feature type="domain" description="Tyrosine specific protein phosphatases" evidence="8">
    <location>
        <begin position="461"/>
        <end position="534"/>
    </location>
</feature>
<evidence type="ECO:0000259" key="8">
    <source>
        <dbReference type="PROSITE" id="PS50056"/>
    </source>
</evidence>
<dbReference type="Pfam" id="PF00102">
    <property type="entry name" value="Y_phosphatase"/>
    <property type="match status" value="2"/>
</dbReference>
<dbReference type="InterPro" id="IPR016130">
    <property type="entry name" value="Tyr_Pase_AS"/>
</dbReference>
<evidence type="ECO:0000313" key="10">
    <source>
        <dbReference type="Proteomes" id="UP001519460"/>
    </source>
</evidence>
<keyword evidence="10" id="KW-1185">Reference proteome</keyword>
<evidence type="ECO:0000313" key="9">
    <source>
        <dbReference type="EMBL" id="KAK7485109.1"/>
    </source>
</evidence>
<feature type="domain" description="Tyrosine-protein phosphatase" evidence="7">
    <location>
        <begin position="286"/>
        <end position="543"/>
    </location>
</feature>
<accession>A0ABD0KDB3</accession>
<comment type="caution">
    <text evidence="9">The sequence shown here is derived from an EMBL/GenBank/DDBJ whole genome shotgun (WGS) entry which is preliminary data.</text>
</comment>
<dbReference type="Proteomes" id="UP001519460">
    <property type="component" value="Unassembled WGS sequence"/>
</dbReference>
<dbReference type="SMART" id="SM00194">
    <property type="entry name" value="PTPc"/>
    <property type="match status" value="2"/>
</dbReference>
<dbReference type="InterPro" id="IPR000242">
    <property type="entry name" value="PTP_cat"/>
</dbReference>
<dbReference type="SMART" id="SM00404">
    <property type="entry name" value="PTPc_motif"/>
    <property type="match status" value="2"/>
</dbReference>
<dbReference type="PROSITE" id="PS50056">
    <property type="entry name" value="TYR_PHOSPHATASE_2"/>
    <property type="match status" value="2"/>
</dbReference>
<dbReference type="FunFam" id="3.90.190.10:FF:000062">
    <property type="entry name" value="Receptor-type tyrosine-protein phosphatase kappa"/>
    <property type="match status" value="1"/>
</dbReference>
<keyword evidence="2" id="KW-0808">Transferase</keyword>
<proteinExistence type="predicted"/>
<keyword evidence="6" id="KW-1133">Transmembrane helix</keyword>
<evidence type="ECO:0000256" key="6">
    <source>
        <dbReference type="SAM" id="Phobius"/>
    </source>
</evidence>
<evidence type="ECO:0000256" key="4">
    <source>
        <dbReference type="ARBA" id="ARBA00023137"/>
    </source>
</evidence>
<feature type="region of interest" description="Disordered" evidence="5">
    <location>
        <begin position="138"/>
        <end position="205"/>
    </location>
</feature>
<feature type="domain" description="Tyrosine-protein phosphatase" evidence="7">
    <location>
        <begin position="573"/>
        <end position="826"/>
    </location>
</feature>
<keyword evidence="4" id="KW-0829">Tyrosine-protein kinase</keyword>
<name>A0ABD0KDB3_9CAEN</name>
<evidence type="ECO:0000256" key="3">
    <source>
        <dbReference type="ARBA" id="ARBA00022777"/>
    </source>
</evidence>
<dbReference type="Gene3D" id="6.10.250.2930">
    <property type="match status" value="1"/>
</dbReference>
<dbReference type="InterPro" id="IPR029021">
    <property type="entry name" value="Prot-tyrosine_phosphatase-like"/>
</dbReference>
<keyword evidence="6" id="KW-0472">Membrane</keyword>
<evidence type="ECO:0000259" key="7">
    <source>
        <dbReference type="PROSITE" id="PS50055"/>
    </source>
</evidence>
<dbReference type="InterPro" id="IPR000387">
    <property type="entry name" value="Tyr_Pase_dom"/>
</dbReference>
<keyword evidence="3" id="KW-0418">Kinase</keyword>
<dbReference type="PANTHER" id="PTHR19134:SF449">
    <property type="entry name" value="TYROSINE-PROTEIN PHOSPHATASE 1"/>
    <property type="match status" value="1"/>
</dbReference>
<dbReference type="InterPro" id="IPR050348">
    <property type="entry name" value="Protein-Tyr_Phosphatase"/>
</dbReference>
<organism evidence="9 10">
    <name type="scientific">Batillaria attramentaria</name>
    <dbReference type="NCBI Taxonomy" id="370345"/>
    <lineage>
        <taxon>Eukaryota</taxon>
        <taxon>Metazoa</taxon>
        <taxon>Spiralia</taxon>
        <taxon>Lophotrochozoa</taxon>
        <taxon>Mollusca</taxon>
        <taxon>Gastropoda</taxon>
        <taxon>Caenogastropoda</taxon>
        <taxon>Sorbeoconcha</taxon>
        <taxon>Cerithioidea</taxon>
        <taxon>Batillariidae</taxon>
        <taxon>Batillaria</taxon>
    </lineage>
</organism>
<sequence>MCGECRDGALCDKVTGNCTSGCRLSVLKPPLCTECEAGSYGDDCSTECGACSNDLCNHINGSCDQCVKNFALPLCKVNASFSTTTPRPAGNVGGDKAANTGDGPPIPVIAGSVVGGVVFLVLALILLVFLIRRRRSSRKKPDEVRVMQRTDVTTDHANPVYQNERDPDSGPISTPDTTDEQYARPTALVKPHLLPRSKPRPTQAGHMYENVSVNGEVYPRPSRRSTANMADTDAGDDVDVLETTDDTRAAETAYYNDPVYMTSQAATLGLDRVQQYLLDRLRGDTLDDEFENLPYGHQRDHEVGSKEENRSKNRFNSSILPYDATRVVLHGNSGPDSNDYINASYVRGFSNKTYIAAQGPKTNSVGDFWRMVWQEKITHIVMLTNLKEAGKNKCVEYWPRRGKQCKYSSVDVTGLEVEQRADCVIRTFDVKRSGGGPSRHVTQYHYVTWPDHSVPTATALVDFWRTVTTSHRNQQSPSPLLVHCSAGVGRTGTFIALDIAMDGAQKRSEIDIFAIVQRMREDRVNMVQTKSQYRFVHEAILEAYTSRHTRLALLTFNSVFPFDIDPIKTNDRIDSEFKLLNQMKVLLHKPSHTVAENEENIGKNRTLDILPDDSHLACLSSPVRGRNQYINGVFVSTFFSRRGCIMTQLPLYHTMVDIWRLVDGNDVTTIVSLGAEVDGSEADCCYWPRQEGQSKEFGPFTVTLSSKAILGQHLTSYMVSLQSRNHSYDREVYVLQYSGWTYEVPDSTPDILHLVDLINARAIIVQCFDGATKSGLFRAVCDVISRMSYDRDVDVYMAVRHVQIARPESVGSLVQYRYLYHVIQEHQKRNAVYNNA</sequence>
<dbReference type="InterPro" id="IPR044912">
    <property type="entry name" value="Egfr_JX_dom"/>
</dbReference>
<protein>
    <recommendedName>
        <fullName evidence="1">receptor protein-tyrosine kinase</fullName>
        <ecNumber evidence="1">2.7.10.1</ecNumber>
    </recommendedName>
</protein>
<dbReference type="PRINTS" id="PR00700">
    <property type="entry name" value="PRTYPHPHTASE"/>
</dbReference>
<dbReference type="EMBL" id="JACVVK020000199">
    <property type="protein sequence ID" value="KAK7485109.1"/>
    <property type="molecule type" value="Genomic_DNA"/>
</dbReference>
<evidence type="ECO:0000256" key="2">
    <source>
        <dbReference type="ARBA" id="ARBA00022679"/>
    </source>
</evidence>
<dbReference type="GO" id="GO:0004714">
    <property type="term" value="F:transmembrane receptor protein tyrosine kinase activity"/>
    <property type="evidence" value="ECO:0007669"/>
    <property type="project" value="UniProtKB-EC"/>
</dbReference>
<dbReference type="AlphaFoldDB" id="A0ABD0KDB3"/>